<dbReference type="EMBL" id="OX465081">
    <property type="protein sequence ID" value="CAI9286249.1"/>
    <property type="molecule type" value="Genomic_DNA"/>
</dbReference>
<dbReference type="PROSITE" id="PS50090">
    <property type="entry name" value="MYB_LIKE"/>
    <property type="match status" value="1"/>
</dbReference>
<evidence type="ECO:0000313" key="13">
    <source>
        <dbReference type="Proteomes" id="UP001177003"/>
    </source>
</evidence>
<evidence type="ECO:0000256" key="1">
    <source>
        <dbReference type="ARBA" id="ARBA00004123"/>
    </source>
</evidence>
<dbReference type="Gene3D" id="1.10.10.60">
    <property type="entry name" value="Homeodomain-like"/>
    <property type="match status" value="1"/>
</dbReference>
<keyword evidence="7" id="KW-0508">mRNA splicing</keyword>
<dbReference type="PANTHER" id="PTHR45885">
    <property type="entry name" value="CELL DIVISION CYCLE 5-LIKE PROTEIN"/>
    <property type="match status" value="1"/>
</dbReference>
<dbReference type="SMART" id="SM00717">
    <property type="entry name" value="SANT"/>
    <property type="match status" value="1"/>
</dbReference>
<dbReference type="GO" id="GO:0003677">
    <property type="term" value="F:DNA binding"/>
    <property type="evidence" value="ECO:0007669"/>
    <property type="project" value="UniProtKB-KW"/>
</dbReference>
<evidence type="ECO:0000256" key="9">
    <source>
        <dbReference type="SAM" id="MobiDB-lite"/>
    </source>
</evidence>
<gene>
    <name evidence="12" type="ORF">LSALG_LOCUS25681</name>
</gene>
<keyword evidence="13" id="KW-1185">Reference proteome</keyword>
<comment type="similarity">
    <text evidence="2">Belongs to the CEF1 family.</text>
</comment>
<keyword evidence="8" id="KW-0539">Nucleus</keyword>
<dbReference type="InterPro" id="IPR047242">
    <property type="entry name" value="CDC5L/Cef1"/>
</dbReference>
<evidence type="ECO:0000256" key="8">
    <source>
        <dbReference type="ARBA" id="ARBA00023242"/>
    </source>
</evidence>
<evidence type="ECO:0000259" key="11">
    <source>
        <dbReference type="PROSITE" id="PS51294"/>
    </source>
</evidence>
<dbReference type="InterPro" id="IPR047240">
    <property type="entry name" value="SANT_CDC5L_II"/>
</dbReference>
<evidence type="ECO:0000313" key="12">
    <source>
        <dbReference type="EMBL" id="CAI9286249.1"/>
    </source>
</evidence>
<evidence type="ECO:0000259" key="10">
    <source>
        <dbReference type="PROSITE" id="PS50090"/>
    </source>
</evidence>
<evidence type="ECO:0000256" key="3">
    <source>
        <dbReference type="ARBA" id="ARBA00022664"/>
    </source>
</evidence>
<comment type="subcellular location">
    <subcellularLocation>
        <location evidence="1">Nucleus</location>
    </subcellularLocation>
</comment>
<dbReference type="SUPFAM" id="SSF46689">
    <property type="entry name" value="Homeodomain-like"/>
    <property type="match status" value="1"/>
</dbReference>
<reference evidence="12" key="1">
    <citation type="submission" date="2023-04" db="EMBL/GenBank/DDBJ databases">
        <authorList>
            <person name="Vijverberg K."/>
            <person name="Xiong W."/>
            <person name="Schranz E."/>
        </authorList>
    </citation>
    <scope>NUCLEOTIDE SEQUENCE</scope>
</reference>
<dbReference type="InterPro" id="IPR009057">
    <property type="entry name" value="Homeodomain-like_sf"/>
</dbReference>
<proteinExistence type="inferred from homology"/>
<dbReference type="GO" id="GO:0000398">
    <property type="term" value="P:mRNA splicing, via spliceosome"/>
    <property type="evidence" value="ECO:0007669"/>
    <property type="project" value="InterPro"/>
</dbReference>
<dbReference type="CDD" id="cd11659">
    <property type="entry name" value="SANT_CDC5_II"/>
    <property type="match status" value="1"/>
</dbReference>
<evidence type="ECO:0000256" key="2">
    <source>
        <dbReference type="ARBA" id="ARBA00010506"/>
    </source>
</evidence>
<accession>A0AA35Z5V9</accession>
<keyword evidence="4" id="KW-0747">Spliceosome</keyword>
<evidence type="ECO:0000256" key="5">
    <source>
        <dbReference type="ARBA" id="ARBA00022737"/>
    </source>
</evidence>
<name>A0AA35Z5V9_LACSI</name>
<dbReference type="PANTHER" id="PTHR45885:SF1">
    <property type="entry name" value="CELL DIVISION CYCLE 5-LIKE PROTEIN"/>
    <property type="match status" value="1"/>
</dbReference>
<evidence type="ECO:0000256" key="4">
    <source>
        <dbReference type="ARBA" id="ARBA00022728"/>
    </source>
</evidence>
<evidence type="ECO:0000256" key="6">
    <source>
        <dbReference type="ARBA" id="ARBA00023125"/>
    </source>
</evidence>
<evidence type="ECO:0000256" key="7">
    <source>
        <dbReference type="ARBA" id="ARBA00023187"/>
    </source>
</evidence>
<organism evidence="12 13">
    <name type="scientific">Lactuca saligna</name>
    <name type="common">Willowleaf lettuce</name>
    <dbReference type="NCBI Taxonomy" id="75948"/>
    <lineage>
        <taxon>Eukaryota</taxon>
        <taxon>Viridiplantae</taxon>
        <taxon>Streptophyta</taxon>
        <taxon>Embryophyta</taxon>
        <taxon>Tracheophyta</taxon>
        <taxon>Spermatophyta</taxon>
        <taxon>Magnoliopsida</taxon>
        <taxon>eudicotyledons</taxon>
        <taxon>Gunneridae</taxon>
        <taxon>Pentapetalae</taxon>
        <taxon>asterids</taxon>
        <taxon>campanulids</taxon>
        <taxon>Asterales</taxon>
        <taxon>Asteraceae</taxon>
        <taxon>Cichorioideae</taxon>
        <taxon>Cichorieae</taxon>
        <taxon>Lactucinae</taxon>
        <taxon>Lactuca</taxon>
    </lineage>
</organism>
<feature type="domain" description="HTH myb-type" evidence="11">
    <location>
        <begin position="107"/>
        <end position="152"/>
    </location>
</feature>
<dbReference type="GO" id="GO:0005681">
    <property type="term" value="C:spliceosomal complex"/>
    <property type="evidence" value="ECO:0007669"/>
    <property type="project" value="UniProtKB-KW"/>
</dbReference>
<feature type="region of interest" description="Disordered" evidence="9">
    <location>
        <begin position="152"/>
        <end position="224"/>
    </location>
</feature>
<dbReference type="AlphaFoldDB" id="A0AA35Z5V9"/>
<keyword evidence="5" id="KW-0677">Repeat</keyword>
<sequence>MASNNHHSFGGDGGGGLYDGVGGSSVWLKMVDSDCLDSSNQQQNLIISSFLDYRSGSDQKVEKEEEDEDNGKGSVKRVGMNGFIPTLKEPFDQILTVFFLEPLQIEWTREEEEKLLHLAKLMPSQWRTIAPIVGRTPSQCLEHYEKFLDENFEPRKLQPGEIDPNPESKPTRPDPVDMNENENQMVSEAQARLSNTKGKRPKGRPGKSSLQKLDALLVCKRGEN</sequence>
<dbReference type="GO" id="GO:0000974">
    <property type="term" value="C:Prp19 complex"/>
    <property type="evidence" value="ECO:0007669"/>
    <property type="project" value="InterPro"/>
</dbReference>
<keyword evidence="6" id="KW-0238">DNA-binding</keyword>
<keyword evidence="3" id="KW-0507">mRNA processing</keyword>
<dbReference type="InterPro" id="IPR001005">
    <property type="entry name" value="SANT/Myb"/>
</dbReference>
<dbReference type="Pfam" id="PF00249">
    <property type="entry name" value="Myb_DNA-binding"/>
    <property type="match status" value="1"/>
</dbReference>
<dbReference type="Proteomes" id="UP001177003">
    <property type="component" value="Chromosome 5"/>
</dbReference>
<dbReference type="InterPro" id="IPR017930">
    <property type="entry name" value="Myb_dom"/>
</dbReference>
<feature type="compositionally biased region" description="Polar residues" evidence="9">
    <location>
        <begin position="181"/>
        <end position="196"/>
    </location>
</feature>
<feature type="domain" description="Myb-like" evidence="10">
    <location>
        <begin position="107"/>
        <end position="148"/>
    </location>
</feature>
<protein>
    <submittedName>
        <fullName evidence="12">Uncharacterized protein</fullName>
    </submittedName>
</protein>
<dbReference type="PROSITE" id="PS51294">
    <property type="entry name" value="HTH_MYB"/>
    <property type="match status" value="1"/>
</dbReference>